<protein>
    <submittedName>
        <fullName evidence="1">N-dimethylarginine dimethylaminohydrolase</fullName>
    </submittedName>
</protein>
<keyword evidence="1" id="KW-0378">Hydrolase</keyword>
<dbReference type="Gene3D" id="3.75.10.10">
    <property type="entry name" value="L-arginine/glycine Amidinotransferase, Chain A"/>
    <property type="match status" value="1"/>
</dbReference>
<reference evidence="2" key="1">
    <citation type="submission" date="2012-03" db="EMBL/GenBank/DDBJ databases">
        <title>Complete genome of Caldisphaera lagunensis DSM 15908.</title>
        <authorList>
            <person name="Lucas S."/>
            <person name="Copeland A."/>
            <person name="Lapidus A."/>
            <person name="Glavina del Rio T."/>
            <person name="Dalin E."/>
            <person name="Tice H."/>
            <person name="Bruce D."/>
            <person name="Goodwin L."/>
            <person name="Pitluck S."/>
            <person name="Peters L."/>
            <person name="Mikhailova N."/>
            <person name="Teshima H."/>
            <person name="Kyrpides N."/>
            <person name="Mavromatis K."/>
            <person name="Ivanova N."/>
            <person name="Brettin T."/>
            <person name="Detter J.C."/>
            <person name="Han C."/>
            <person name="Larimer F."/>
            <person name="Land M."/>
            <person name="Hauser L."/>
            <person name="Markowitz V."/>
            <person name="Cheng J.-F."/>
            <person name="Hugenholtz P."/>
            <person name="Woyke T."/>
            <person name="Wu D."/>
            <person name="Spring S."/>
            <person name="Schroeder M."/>
            <person name="Brambilla E."/>
            <person name="Klenk H.-P."/>
            <person name="Eisen J.A."/>
        </authorList>
    </citation>
    <scope>NUCLEOTIDE SEQUENCE [LARGE SCALE GENOMIC DNA]</scope>
    <source>
        <strain evidence="2">DSM 15908 / JCM 11604 / IC-154</strain>
    </source>
</reference>
<name>L0A9M4_CALLD</name>
<dbReference type="STRING" id="1056495.Calag_0835"/>
<keyword evidence="2" id="KW-1185">Reference proteome</keyword>
<sequence>MILEGGMRCMIYLDSEVGKLREIMMHVPGKELEIVNENNYRSYLFSSVVDPNEFKKEITDLIDLYKKEGVKINLVQDLEDKPNGVYARDPFLMTPKGAIIANFKYDVRRGEEKVYEEYLNKLNVPIVKKMQNNEIFEGGNALILRKDVALVGIGERNNKSGVESFISLLRDMGFNNIFVIQTPIARIHIDEYVSQINEDTIITIRQMFPWDVANELKNLGFNIITVEYSDISTNLKTKLCLNTVALEPNKILIGEGCDPIRKVLEENAVDVLEIKIDEIVKGGGGIHCVTGQIKRDLISN</sequence>
<proteinExistence type="predicted"/>
<dbReference type="GO" id="GO:0016990">
    <property type="term" value="F:arginine deiminase activity"/>
    <property type="evidence" value="ECO:0007669"/>
    <property type="project" value="TreeGrafter"/>
</dbReference>
<dbReference type="AlphaFoldDB" id="L0A9M4"/>
<dbReference type="SUPFAM" id="SSF55909">
    <property type="entry name" value="Pentein"/>
    <property type="match status" value="1"/>
</dbReference>
<dbReference type="PANTHER" id="PTHR47271">
    <property type="entry name" value="ARGININE DEIMINASE"/>
    <property type="match status" value="1"/>
</dbReference>
<evidence type="ECO:0000313" key="2">
    <source>
        <dbReference type="Proteomes" id="UP000010469"/>
    </source>
</evidence>
<evidence type="ECO:0000313" key="1">
    <source>
        <dbReference type="EMBL" id="AFZ70576.1"/>
    </source>
</evidence>
<dbReference type="EMBL" id="CP003378">
    <property type="protein sequence ID" value="AFZ70576.1"/>
    <property type="molecule type" value="Genomic_DNA"/>
</dbReference>
<organism evidence="1 2">
    <name type="scientific">Caldisphaera lagunensis (strain DSM 15908 / JCM 11604 / ANMR 0165 / IC-154)</name>
    <dbReference type="NCBI Taxonomy" id="1056495"/>
    <lineage>
        <taxon>Archaea</taxon>
        <taxon>Thermoproteota</taxon>
        <taxon>Thermoprotei</taxon>
        <taxon>Acidilobales</taxon>
        <taxon>Caldisphaeraceae</taxon>
        <taxon>Caldisphaera</taxon>
    </lineage>
</organism>
<dbReference type="Pfam" id="PF19420">
    <property type="entry name" value="DDAH_eukar"/>
    <property type="match status" value="1"/>
</dbReference>
<dbReference type="Proteomes" id="UP000010469">
    <property type="component" value="Chromosome"/>
</dbReference>
<dbReference type="KEGG" id="clg:Calag_0835"/>
<dbReference type="InParanoid" id="L0A9M4"/>
<dbReference type="GO" id="GO:0019546">
    <property type="term" value="P:L-arginine deiminase pathway"/>
    <property type="evidence" value="ECO:0007669"/>
    <property type="project" value="TreeGrafter"/>
</dbReference>
<accession>L0A9M4</accession>
<dbReference type="HOGENOM" id="CLU_057463_1_0_2"/>
<dbReference type="eggNOG" id="arCOG03109">
    <property type="taxonomic scope" value="Archaea"/>
</dbReference>
<gene>
    <name evidence="1" type="ordered locus">Calag_0835</name>
</gene>
<dbReference type="PANTHER" id="PTHR47271:SF2">
    <property type="entry name" value="ARGININE DEIMINASE"/>
    <property type="match status" value="1"/>
</dbReference>